<protein>
    <submittedName>
        <fullName evidence="1">Uncharacterized protein</fullName>
    </submittedName>
</protein>
<keyword evidence="2" id="KW-1185">Reference proteome</keyword>
<evidence type="ECO:0000313" key="1">
    <source>
        <dbReference type="EMBL" id="KAF2885727.1"/>
    </source>
</evidence>
<dbReference type="Proteomes" id="UP000801492">
    <property type="component" value="Unassembled WGS sequence"/>
</dbReference>
<sequence>MTRQRRNLKTKSIYDDFESVFLKWNSNLSEEIIKQNQEIAINIIMYIGLHGNDNDKHLINQKAKCFYDAINFLSKNDINAILITFSKIFETEKCDRSKIMLQLTSIEIKIHVLNLNDFYSVAITSLNYLPSSIKFLNETTKEHVVYLFVILFDFMKVQNSYAIYVTSTAYMLLKKHCMDISMDEFEGLVRTVGRTFMAISSNTKAIEYCDKMTHILIKSWPVTKRIREFKNLEYSYTWDAYDCRLAVYLLNLWSTEPVTDLLISLAPRICSMLTEKNISSSVMKVLEAALPHLSLSMWNKTFVPILIGLMPNEFDEQK</sequence>
<proteinExistence type="predicted"/>
<accession>A0A8K0CKM8</accession>
<dbReference type="EMBL" id="VTPC01089728">
    <property type="protein sequence ID" value="KAF2885727.1"/>
    <property type="molecule type" value="Genomic_DNA"/>
</dbReference>
<reference evidence="1" key="1">
    <citation type="submission" date="2019-08" db="EMBL/GenBank/DDBJ databases">
        <title>The genome of the North American firefly Photinus pyralis.</title>
        <authorList>
            <consortium name="Photinus pyralis genome working group"/>
            <person name="Fallon T.R."/>
            <person name="Sander Lower S.E."/>
            <person name="Weng J.-K."/>
        </authorList>
    </citation>
    <scope>NUCLEOTIDE SEQUENCE</scope>
    <source>
        <strain evidence="1">TRF0915ILg1</strain>
        <tissue evidence="1">Whole body</tissue>
    </source>
</reference>
<name>A0A8K0CKM8_IGNLU</name>
<comment type="caution">
    <text evidence="1">The sequence shown here is derived from an EMBL/GenBank/DDBJ whole genome shotgun (WGS) entry which is preliminary data.</text>
</comment>
<evidence type="ECO:0000313" key="2">
    <source>
        <dbReference type="Proteomes" id="UP000801492"/>
    </source>
</evidence>
<gene>
    <name evidence="1" type="ORF">ILUMI_20431</name>
</gene>
<dbReference type="AlphaFoldDB" id="A0A8K0CKM8"/>
<organism evidence="1 2">
    <name type="scientific">Ignelater luminosus</name>
    <name type="common">Cucubano</name>
    <name type="synonym">Pyrophorus luminosus</name>
    <dbReference type="NCBI Taxonomy" id="2038154"/>
    <lineage>
        <taxon>Eukaryota</taxon>
        <taxon>Metazoa</taxon>
        <taxon>Ecdysozoa</taxon>
        <taxon>Arthropoda</taxon>
        <taxon>Hexapoda</taxon>
        <taxon>Insecta</taxon>
        <taxon>Pterygota</taxon>
        <taxon>Neoptera</taxon>
        <taxon>Endopterygota</taxon>
        <taxon>Coleoptera</taxon>
        <taxon>Polyphaga</taxon>
        <taxon>Elateriformia</taxon>
        <taxon>Elateroidea</taxon>
        <taxon>Elateridae</taxon>
        <taxon>Agrypninae</taxon>
        <taxon>Pyrophorini</taxon>
        <taxon>Ignelater</taxon>
    </lineage>
</organism>